<evidence type="ECO:0000313" key="2">
    <source>
        <dbReference type="Proteomes" id="UP001227268"/>
    </source>
</evidence>
<dbReference type="Proteomes" id="UP001227268">
    <property type="component" value="Unassembled WGS sequence"/>
</dbReference>
<organism evidence="1 2">
    <name type="scientific">Naganishia friedmannii</name>
    <dbReference type="NCBI Taxonomy" id="89922"/>
    <lineage>
        <taxon>Eukaryota</taxon>
        <taxon>Fungi</taxon>
        <taxon>Dikarya</taxon>
        <taxon>Basidiomycota</taxon>
        <taxon>Agaricomycotina</taxon>
        <taxon>Tremellomycetes</taxon>
        <taxon>Filobasidiales</taxon>
        <taxon>Filobasidiaceae</taxon>
        <taxon>Naganishia</taxon>
    </lineage>
</organism>
<evidence type="ECO:0000313" key="1">
    <source>
        <dbReference type="EMBL" id="KAJ9094766.1"/>
    </source>
</evidence>
<protein>
    <submittedName>
        <fullName evidence="1">Uncharacterized protein</fullName>
    </submittedName>
</protein>
<name>A0ACC2V7Z5_9TREE</name>
<reference evidence="1" key="1">
    <citation type="submission" date="2023-04" db="EMBL/GenBank/DDBJ databases">
        <title>Draft Genome sequencing of Naganishia species isolated from polar environments using Oxford Nanopore Technology.</title>
        <authorList>
            <person name="Leo P."/>
            <person name="Venkateswaran K."/>
        </authorList>
    </citation>
    <scope>NUCLEOTIDE SEQUENCE</scope>
    <source>
        <strain evidence="1">MNA-CCFEE 5423</strain>
    </source>
</reference>
<keyword evidence="2" id="KW-1185">Reference proteome</keyword>
<accession>A0ACC2V7Z5</accession>
<sequence>MPSQFTYHDPSIKDLLVLSSYLYLFNIFEWIAQYALSAGLLGQILLGIIYGSPLAEWLDVQWQETFVVVGYVGLLLIVFEGECGMTTSLPTLKALLPLSTGIALTGLLVPIGFSFLLTPMFGFPLLHSLAAGAALSSTSLGTVLALISSSGLSLNLRQTKLGTALLGAAMMDDVVAFVLSEIINLLGESDNSGSSTLGAHIGRTIGVTFGLGIVAVPVTRWIIRPLYLKYTRSVYRHTAAQSGLLLMMAVLFIGMTAGARYAGTSPLYGVYVGGLVISYLIQTEAALSSAAVQQDDASVESEEWIPASREFEGNPMPGGRLRRVNTHPTQVPMDRLSSRLPDDTPPPQTPEKHHTAPTFLSTFEHYISPLLVYLLLPLFFGSIGYSIPFIPLWRGKVIWKGVVYTLFMLLGKALTGIWILFWPIEGKRKVSWGQTMKLRMPAALLLGFAMIARGEIGLLISQIAYTTSEQQLAEEEFLITTWAIVLCTILGPVGVGYVIKKFKVDVVRGGWH</sequence>
<dbReference type="EMBL" id="JASBWT010000024">
    <property type="protein sequence ID" value="KAJ9094766.1"/>
    <property type="molecule type" value="Genomic_DNA"/>
</dbReference>
<gene>
    <name evidence="1" type="ORF">QFC21_005926</name>
</gene>
<proteinExistence type="predicted"/>
<comment type="caution">
    <text evidence="1">The sequence shown here is derived from an EMBL/GenBank/DDBJ whole genome shotgun (WGS) entry which is preliminary data.</text>
</comment>